<evidence type="ECO:0000256" key="4">
    <source>
        <dbReference type="SAM" id="MobiDB-lite"/>
    </source>
</evidence>
<dbReference type="Pfam" id="PF14525">
    <property type="entry name" value="AraC_binding_2"/>
    <property type="match status" value="1"/>
</dbReference>
<evidence type="ECO:0000256" key="3">
    <source>
        <dbReference type="ARBA" id="ARBA00023163"/>
    </source>
</evidence>
<keyword evidence="1" id="KW-0805">Transcription regulation</keyword>
<feature type="region of interest" description="Disordered" evidence="4">
    <location>
        <begin position="9"/>
        <end position="28"/>
    </location>
</feature>
<evidence type="ECO:0000313" key="7">
    <source>
        <dbReference type="Proteomes" id="UP000016605"/>
    </source>
</evidence>
<dbReference type="HOGENOM" id="CLU_049704_4_1_11"/>
<dbReference type="PATRIC" id="fig|1358026.3.peg.3720"/>
<evidence type="ECO:0000313" key="6">
    <source>
        <dbReference type="EMBL" id="ERK68119.1"/>
    </source>
</evidence>
<dbReference type="SMART" id="SM00342">
    <property type="entry name" value="HTH_ARAC"/>
    <property type="match status" value="1"/>
</dbReference>
<dbReference type="GO" id="GO:0003700">
    <property type="term" value="F:DNA-binding transcription factor activity"/>
    <property type="evidence" value="ECO:0007669"/>
    <property type="project" value="InterPro"/>
</dbReference>
<feature type="compositionally biased region" description="Low complexity" evidence="4">
    <location>
        <begin position="9"/>
        <end position="26"/>
    </location>
</feature>
<keyword evidence="3" id="KW-0804">Transcription</keyword>
<evidence type="ECO:0000256" key="1">
    <source>
        <dbReference type="ARBA" id="ARBA00023015"/>
    </source>
</evidence>
<evidence type="ECO:0000259" key="5">
    <source>
        <dbReference type="PROSITE" id="PS01124"/>
    </source>
</evidence>
<comment type="caution">
    <text evidence="6">The sequence shown here is derived from an EMBL/GenBank/DDBJ whole genome shotgun (WGS) entry which is preliminary data.</text>
</comment>
<dbReference type="EMBL" id="AWVQ01000839">
    <property type="protein sequence ID" value="ERK68119.1"/>
    <property type="molecule type" value="Genomic_DNA"/>
</dbReference>
<dbReference type="SUPFAM" id="SSF51215">
    <property type="entry name" value="Regulatory protein AraC"/>
    <property type="match status" value="1"/>
</dbReference>
<name>U2RHS1_LEIAQ</name>
<gene>
    <name evidence="6" type="ORF">N136_04594</name>
</gene>
<protein>
    <submittedName>
        <fullName evidence="6">Transcriptional regulator, AraC family</fullName>
    </submittedName>
</protein>
<sequence length="342" mass="38048">MRSIVLIAQQQAPQSSHQPAQPSHQALSRAESRVASSAMRDFSAFRTAVSESFVPLHVTSDRPDPFWGRIRMATADTVHVSEVSASQHVVERTPELIARSDRDYYKLSMMLSGTGLLIQDNREAFLRPGDLAVYDTHRPYSLVFDDDFRTMVVMFPKHLIDLPRELVAQLTAVRFDGRSGVGGIIVPFLAQLVGNLDQLSGPTGTRLAHSALDLVTTLFADELDARTETIDPHRALMQRIRMYIDANLASTDLGPTQIAAAHFISTRHLQGLFQEQSTTVSAWIRTRRLERCRRDLVDPLHADQSVASIASRWGFVDAAHFSRVFKAAYSESPSDVRAAARA</sequence>
<dbReference type="AlphaFoldDB" id="U2RHS1"/>
<dbReference type="InterPro" id="IPR035418">
    <property type="entry name" value="AraC-bd_2"/>
</dbReference>
<accession>U2RHS1</accession>
<dbReference type="PANTHER" id="PTHR46796">
    <property type="entry name" value="HTH-TYPE TRANSCRIPTIONAL ACTIVATOR RHAS-RELATED"/>
    <property type="match status" value="1"/>
</dbReference>
<dbReference type="GO" id="GO:0043565">
    <property type="term" value="F:sequence-specific DNA binding"/>
    <property type="evidence" value="ECO:0007669"/>
    <property type="project" value="InterPro"/>
</dbReference>
<evidence type="ECO:0000256" key="2">
    <source>
        <dbReference type="ARBA" id="ARBA00023125"/>
    </source>
</evidence>
<dbReference type="SUPFAM" id="SSF46689">
    <property type="entry name" value="Homeodomain-like"/>
    <property type="match status" value="1"/>
</dbReference>
<dbReference type="Gene3D" id="1.10.10.60">
    <property type="entry name" value="Homeodomain-like"/>
    <property type="match status" value="1"/>
</dbReference>
<dbReference type="InterPro" id="IPR050204">
    <property type="entry name" value="AraC_XylS_family_regulators"/>
</dbReference>
<keyword evidence="2" id="KW-0238">DNA-binding</keyword>
<dbReference type="InterPro" id="IPR009057">
    <property type="entry name" value="Homeodomain-like_sf"/>
</dbReference>
<dbReference type="PANTHER" id="PTHR46796:SF6">
    <property type="entry name" value="ARAC SUBFAMILY"/>
    <property type="match status" value="1"/>
</dbReference>
<feature type="domain" description="HTH araC/xylS-type" evidence="5">
    <location>
        <begin position="238"/>
        <end position="339"/>
    </location>
</feature>
<reference evidence="6 7" key="1">
    <citation type="submission" date="2013-08" db="EMBL/GenBank/DDBJ databases">
        <authorList>
            <person name="Weinstock G."/>
            <person name="Sodergren E."/>
            <person name="Wylie T."/>
            <person name="Fulton L."/>
            <person name="Fulton R."/>
            <person name="Fronick C."/>
            <person name="O'Laughlin M."/>
            <person name="Godfrey J."/>
            <person name="Miner T."/>
            <person name="Herter B."/>
            <person name="Appelbaum E."/>
            <person name="Cordes M."/>
            <person name="Lek S."/>
            <person name="Wollam A."/>
            <person name="Pepin K.H."/>
            <person name="Palsikar V.B."/>
            <person name="Mitreva M."/>
            <person name="Wilson R.K."/>
        </authorList>
    </citation>
    <scope>NUCLEOTIDE SEQUENCE [LARGE SCALE GENOMIC DNA]</scope>
    <source>
        <strain evidence="6 7">ATCC 14665</strain>
    </source>
</reference>
<dbReference type="Proteomes" id="UP000016605">
    <property type="component" value="Unassembled WGS sequence"/>
</dbReference>
<dbReference type="Pfam" id="PF12833">
    <property type="entry name" value="HTH_18"/>
    <property type="match status" value="1"/>
</dbReference>
<proteinExistence type="predicted"/>
<dbReference type="InterPro" id="IPR037923">
    <property type="entry name" value="HTH-like"/>
</dbReference>
<dbReference type="PROSITE" id="PS01124">
    <property type="entry name" value="HTH_ARAC_FAMILY_2"/>
    <property type="match status" value="1"/>
</dbReference>
<dbReference type="InterPro" id="IPR018060">
    <property type="entry name" value="HTH_AraC"/>
</dbReference>
<organism evidence="6 7">
    <name type="scientific">Leifsonia aquatica ATCC 14665</name>
    <dbReference type="NCBI Taxonomy" id="1358026"/>
    <lineage>
        <taxon>Bacteria</taxon>
        <taxon>Bacillati</taxon>
        <taxon>Actinomycetota</taxon>
        <taxon>Actinomycetes</taxon>
        <taxon>Micrococcales</taxon>
        <taxon>Microbacteriaceae</taxon>
        <taxon>Leifsonia</taxon>
    </lineage>
</organism>